<keyword evidence="5 13" id="KW-0378">Hydrolase</keyword>
<proteinExistence type="inferred from homology"/>
<reference evidence="16 17" key="1">
    <citation type="submission" date="2019-11" db="EMBL/GenBank/DDBJ databases">
        <authorList>
            <person name="Zheng R.K."/>
            <person name="Sun C.M."/>
        </authorList>
    </citation>
    <scope>NUCLEOTIDE SEQUENCE [LARGE SCALE GENOMIC DNA]</scope>
    <source>
        <strain evidence="16 17">SRB007</strain>
    </source>
</reference>
<dbReference type="KEGG" id="psel:GM415_10890"/>
<dbReference type="PROSITE" id="PS51199">
    <property type="entry name" value="SF4_HELICASE"/>
    <property type="match status" value="1"/>
</dbReference>
<dbReference type="GO" id="GO:0042802">
    <property type="term" value="F:identical protein binding"/>
    <property type="evidence" value="ECO:0007669"/>
    <property type="project" value="UniProtKB-ARBA"/>
</dbReference>
<evidence type="ECO:0000256" key="4">
    <source>
        <dbReference type="ARBA" id="ARBA00022741"/>
    </source>
</evidence>
<dbReference type="InterPro" id="IPR007693">
    <property type="entry name" value="DNA_helicase_DnaB-like_N"/>
</dbReference>
<dbReference type="Gene3D" id="1.10.860.10">
    <property type="entry name" value="DNAb Helicase, Chain A"/>
    <property type="match status" value="1"/>
</dbReference>
<dbReference type="GO" id="GO:1990077">
    <property type="term" value="C:primosome complex"/>
    <property type="evidence" value="ECO:0007669"/>
    <property type="project" value="UniProtKB-UniRule"/>
</dbReference>
<dbReference type="PANTHER" id="PTHR30153:SF2">
    <property type="entry name" value="REPLICATIVE DNA HELICASE"/>
    <property type="match status" value="1"/>
</dbReference>
<evidence type="ECO:0000256" key="11">
    <source>
        <dbReference type="ARBA" id="ARBA00048954"/>
    </source>
</evidence>
<dbReference type="GO" id="GO:0005829">
    <property type="term" value="C:cytosol"/>
    <property type="evidence" value="ECO:0007669"/>
    <property type="project" value="TreeGrafter"/>
</dbReference>
<dbReference type="Pfam" id="PF03796">
    <property type="entry name" value="DnaB_C"/>
    <property type="match status" value="1"/>
</dbReference>
<keyword evidence="9" id="KW-0413">Isomerase</keyword>
<evidence type="ECO:0000256" key="14">
    <source>
        <dbReference type="SAM" id="MobiDB-lite"/>
    </source>
</evidence>
<dbReference type="GO" id="GO:0005524">
    <property type="term" value="F:ATP binding"/>
    <property type="evidence" value="ECO:0007669"/>
    <property type="project" value="UniProtKB-UniRule"/>
</dbReference>
<evidence type="ECO:0000313" key="17">
    <source>
        <dbReference type="Proteomes" id="UP000428328"/>
    </source>
</evidence>
<evidence type="ECO:0000256" key="5">
    <source>
        <dbReference type="ARBA" id="ARBA00022801"/>
    </source>
</evidence>
<dbReference type="InterPro" id="IPR027417">
    <property type="entry name" value="P-loop_NTPase"/>
</dbReference>
<keyword evidence="4 13" id="KW-0547">Nucleotide-binding</keyword>
<dbReference type="FunFam" id="3.40.50.300:FF:000076">
    <property type="entry name" value="Replicative DNA helicase"/>
    <property type="match status" value="1"/>
</dbReference>
<dbReference type="GO" id="GO:0006269">
    <property type="term" value="P:DNA replication, synthesis of primer"/>
    <property type="evidence" value="ECO:0007669"/>
    <property type="project" value="UniProtKB-UniRule"/>
</dbReference>
<dbReference type="Gene3D" id="3.40.50.300">
    <property type="entry name" value="P-loop containing nucleotide triphosphate hydrolases"/>
    <property type="match status" value="1"/>
</dbReference>
<comment type="similarity">
    <text evidence="1 13">Belongs to the helicase family. DnaB subfamily.</text>
</comment>
<protein>
    <recommendedName>
        <fullName evidence="12 13">Replicative DNA helicase</fullName>
        <ecNumber evidence="12 13">5.6.2.3</ecNumber>
    </recommendedName>
</protein>
<dbReference type="Proteomes" id="UP000428328">
    <property type="component" value="Chromosome"/>
</dbReference>
<dbReference type="SUPFAM" id="SSF52540">
    <property type="entry name" value="P-loop containing nucleoside triphosphate hydrolases"/>
    <property type="match status" value="1"/>
</dbReference>
<dbReference type="InterPro" id="IPR016136">
    <property type="entry name" value="DNA_helicase_N/primase_C"/>
</dbReference>
<dbReference type="NCBIfam" id="TIGR00665">
    <property type="entry name" value="DnaB"/>
    <property type="match status" value="1"/>
</dbReference>
<keyword evidence="6 13" id="KW-0347">Helicase</keyword>
<dbReference type="NCBIfam" id="NF004384">
    <property type="entry name" value="PRK05748.1"/>
    <property type="match status" value="1"/>
</dbReference>
<evidence type="ECO:0000256" key="7">
    <source>
        <dbReference type="ARBA" id="ARBA00022840"/>
    </source>
</evidence>
<dbReference type="GO" id="GO:0003677">
    <property type="term" value="F:DNA binding"/>
    <property type="evidence" value="ECO:0007669"/>
    <property type="project" value="UniProtKB-UniRule"/>
</dbReference>
<keyword evidence="2 13" id="KW-0639">Primosome</keyword>
<comment type="function">
    <text evidence="10 13">The main replicative DNA helicase, it participates in initiation and elongation during chromosome replication. Travels ahead of the DNA replisome, separating dsDNA into templates for DNA synthesis. A processive ATP-dependent 5'-3' DNA helicase it has DNA-dependent ATPase activity.</text>
</comment>
<name>A0A6I6JKF4_9BACT</name>
<dbReference type="PANTHER" id="PTHR30153">
    <property type="entry name" value="REPLICATIVE DNA HELICASE DNAB"/>
    <property type="match status" value="1"/>
</dbReference>
<evidence type="ECO:0000256" key="9">
    <source>
        <dbReference type="ARBA" id="ARBA00023235"/>
    </source>
</evidence>
<comment type="catalytic activity">
    <reaction evidence="11 13">
        <text>ATP + H2O = ADP + phosphate + H(+)</text>
        <dbReference type="Rhea" id="RHEA:13065"/>
        <dbReference type="ChEBI" id="CHEBI:15377"/>
        <dbReference type="ChEBI" id="CHEBI:15378"/>
        <dbReference type="ChEBI" id="CHEBI:30616"/>
        <dbReference type="ChEBI" id="CHEBI:43474"/>
        <dbReference type="ChEBI" id="CHEBI:456216"/>
        <dbReference type="EC" id="5.6.2.3"/>
    </reaction>
</comment>
<keyword evidence="7 13" id="KW-0067">ATP-binding</keyword>
<dbReference type="GO" id="GO:0016787">
    <property type="term" value="F:hydrolase activity"/>
    <property type="evidence" value="ECO:0007669"/>
    <property type="project" value="UniProtKB-KW"/>
</dbReference>
<dbReference type="GO" id="GO:0043139">
    <property type="term" value="F:5'-3' DNA helicase activity"/>
    <property type="evidence" value="ECO:0007669"/>
    <property type="project" value="UniProtKB-EC"/>
</dbReference>
<dbReference type="EC" id="5.6.2.3" evidence="12 13"/>
<evidence type="ECO:0000256" key="1">
    <source>
        <dbReference type="ARBA" id="ARBA00008428"/>
    </source>
</evidence>
<evidence type="ECO:0000256" key="8">
    <source>
        <dbReference type="ARBA" id="ARBA00023125"/>
    </source>
</evidence>
<evidence type="ECO:0000256" key="12">
    <source>
        <dbReference type="NCBIfam" id="TIGR00665"/>
    </source>
</evidence>
<dbReference type="InterPro" id="IPR007694">
    <property type="entry name" value="DNA_helicase_DnaB-like_C"/>
</dbReference>
<organism evidence="16 17">
    <name type="scientific">Pseudodesulfovibrio cashew</name>
    <dbReference type="NCBI Taxonomy" id="2678688"/>
    <lineage>
        <taxon>Bacteria</taxon>
        <taxon>Pseudomonadati</taxon>
        <taxon>Thermodesulfobacteriota</taxon>
        <taxon>Desulfovibrionia</taxon>
        <taxon>Desulfovibrionales</taxon>
        <taxon>Desulfovibrionaceae</taxon>
    </lineage>
</organism>
<feature type="domain" description="SF4 helicase" evidence="15">
    <location>
        <begin position="203"/>
        <end position="470"/>
    </location>
</feature>
<dbReference type="RefSeq" id="WP_158948069.1">
    <property type="nucleotide sequence ID" value="NZ_CP046400.1"/>
</dbReference>
<evidence type="ECO:0000256" key="10">
    <source>
        <dbReference type="ARBA" id="ARBA00044932"/>
    </source>
</evidence>
<keyword evidence="8 13" id="KW-0238">DNA-binding</keyword>
<gene>
    <name evidence="16" type="primary">dnaB</name>
    <name evidence="16" type="ORF">GM415_10890</name>
</gene>
<feature type="region of interest" description="Disordered" evidence="14">
    <location>
        <begin position="1"/>
        <end position="25"/>
    </location>
</feature>
<evidence type="ECO:0000256" key="3">
    <source>
        <dbReference type="ARBA" id="ARBA00022705"/>
    </source>
</evidence>
<dbReference type="EMBL" id="CP046400">
    <property type="protein sequence ID" value="QGY40607.1"/>
    <property type="molecule type" value="Genomic_DNA"/>
</dbReference>
<evidence type="ECO:0000313" key="16">
    <source>
        <dbReference type="EMBL" id="QGY40607.1"/>
    </source>
</evidence>
<keyword evidence="17" id="KW-1185">Reference proteome</keyword>
<dbReference type="Pfam" id="PF00772">
    <property type="entry name" value="DnaB"/>
    <property type="match status" value="1"/>
</dbReference>
<evidence type="ECO:0000256" key="2">
    <source>
        <dbReference type="ARBA" id="ARBA00022515"/>
    </source>
</evidence>
<dbReference type="SUPFAM" id="SSF48024">
    <property type="entry name" value="N-terminal domain of DnaB helicase"/>
    <property type="match status" value="1"/>
</dbReference>
<keyword evidence="3 13" id="KW-0235">DNA replication</keyword>
<dbReference type="FunFam" id="1.10.860.10:FF:000001">
    <property type="entry name" value="Replicative DNA helicase"/>
    <property type="match status" value="1"/>
</dbReference>
<dbReference type="CDD" id="cd00984">
    <property type="entry name" value="DnaB_C"/>
    <property type="match status" value="1"/>
</dbReference>
<sequence length="479" mass="53657">MPQNPKPPRPRSGRFDTNPEEALERASSDLLRKLPPQNLEAEQAVLGGVFQSNTMFHELVDIVDADDFYSPAHRTIFQAFIDLYNKQKPIDLVTVKDYLESTGTLETIGGPVYLFELADSVVSSANARHHAKIVADKSILRKLIDASSNIITNCYEASDVDELLGQSEKEIFNIAQSQGTANQLDSKRLLDRVFEDLTKKYENKSAITGIATHYHDFDGMTAGLQNSDLIIMAGRPSMGKTAFALNVALRAAARSDTPTVIFSLEMSMEQLMTRLLAVQAKVGLQNLRTGYLEDQDWQKLYEAGDVLSQAPLFIDDTPALSTLELQARCRRLKAEHNLGLIIIDYLQLMRASGRTDSREQEISEISRSLKALAKELNVPVIALSQLNRKVEERTDKRPMMSDLRESGAIEQDADIIIFLYRDAAYNKAEDNPLKNHAEIIIAKQRNGPVGKCELFFKKEYTLFENMDVTPYPSELPEGV</sequence>
<dbReference type="InterPro" id="IPR007692">
    <property type="entry name" value="DNA_helicase_DnaB"/>
</dbReference>
<dbReference type="InterPro" id="IPR036185">
    <property type="entry name" value="DNA_heli_DnaB-like_N_sf"/>
</dbReference>
<evidence type="ECO:0000256" key="13">
    <source>
        <dbReference type="RuleBase" id="RU362085"/>
    </source>
</evidence>
<evidence type="ECO:0000259" key="15">
    <source>
        <dbReference type="PROSITE" id="PS51199"/>
    </source>
</evidence>
<dbReference type="AlphaFoldDB" id="A0A6I6JKF4"/>
<accession>A0A6I6JKF4</accession>
<evidence type="ECO:0000256" key="6">
    <source>
        <dbReference type="ARBA" id="ARBA00022806"/>
    </source>
</evidence>